<proteinExistence type="predicted"/>
<evidence type="ECO:0000256" key="1">
    <source>
        <dbReference type="SAM" id="Phobius"/>
    </source>
</evidence>
<sequence>MTDMIPMWATILIGVLSGGATVPVVTWLLARIDRKDRLLTRDDLDKALTDSRVIGSIGQKLDRDWARFGQVEDRMDRLELGQLRAELFAHTRSRTQHERQLEAGKEYVSKGGNGLGHARYDWLTKDYEQRLADCDWDYTKSHHDD</sequence>
<reference evidence="2 3" key="1">
    <citation type="journal article" date="2019" name="Syst. Appl. Microbiol.">
        <title>Characterization of Bifidobacterium species in feaces of the Egyptian fruit bat: Description of B. vespertilionis sp. nov. and B. rousetti sp. nov.</title>
        <authorList>
            <person name="Modesto M."/>
            <person name="Satti M."/>
            <person name="Watanabe K."/>
            <person name="Puglisi E."/>
            <person name="Morelli L."/>
            <person name="Huang C.-H."/>
            <person name="Liou J.-S."/>
            <person name="Miyashita M."/>
            <person name="Tamura T."/>
            <person name="Saito S."/>
            <person name="Mori K."/>
            <person name="Huang L."/>
            <person name="Sciavilla P."/>
            <person name="Sandri C."/>
            <person name="Spiezio C."/>
            <person name="Vitali F."/>
            <person name="Cavalieri D."/>
            <person name="Perpetuini G."/>
            <person name="Tofalo R."/>
            <person name="Bonetti A."/>
            <person name="Arita M."/>
            <person name="Mattarelli P."/>
        </authorList>
    </citation>
    <scope>NUCLEOTIDE SEQUENCE [LARGE SCALE GENOMIC DNA]</scope>
    <source>
        <strain evidence="2 3">RST17</strain>
    </source>
</reference>
<protein>
    <submittedName>
        <fullName evidence="2">Uncharacterized protein</fullName>
    </submittedName>
</protein>
<evidence type="ECO:0000313" key="3">
    <source>
        <dbReference type="Proteomes" id="UP000410049"/>
    </source>
</evidence>
<name>A0A5M9ZIH7_9BIFI</name>
<organism evidence="2 3">
    <name type="scientific">Bifidobacterium myosotis</name>
    <dbReference type="NCBI Taxonomy" id="1630166"/>
    <lineage>
        <taxon>Bacteria</taxon>
        <taxon>Bacillati</taxon>
        <taxon>Actinomycetota</taxon>
        <taxon>Actinomycetes</taxon>
        <taxon>Bifidobacteriales</taxon>
        <taxon>Bifidobacteriaceae</taxon>
        <taxon>Bifidobacterium</taxon>
    </lineage>
</organism>
<dbReference type="RefSeq" id="WP_150379728.1">
    <property type="nucleotide sequence ID" value="NZ_RZUH01000007.1"/>
</dbReference>
<dbReference type="Proteomes" id="UP000410049">
    <property type="component" value="Unassembled WGS sequence"/>
</dbReference>
<accession>A0A5M9ZIH7</accession>
<comment type="caution">
    <text evidence="2">The sequence shown here is derived from an EMBL/GenBank/DDBJ whole genome shotgun (WGS) entry which is preliminary data.</text>
</comment>
<gene>
    <name evidence="2" type="ORF">EMO91_09460</name>
</gene>
<dbReference type="AlphaFoldDB" id="A0A5M9ZIH7"/>
<evidence type="ECO:0000313" key="2">
    <source>
        <dbReference type="EMBL" id="KAA8827259.1"/>
    </source>
</evidence>
<feature type="transmembrane region" description="Helical" evidence="1">
    <location>
        <begin position="6"/>
        <end position="30"/>
    </location>
</feature>
<keyword evidence="1" id="KW-0472">Membrane</keyword>
<keyword evidence="1" id="KW-0812">Transmembrane</keyword>
<dbReference type="EMBL" id="RZUH01000007">
    <property type="protein sequence ID" value="KAA8827259.1"/>
    <property type="molecule type" value="Genomic_DNA"/>
</dbReference>
<keyword evidence="1" id="KW-1133">Transmembrane helix</keyword>